<proteinExistence type="inferred from homology"/>
<dbReference type="InterPro" id="IPR014721">
    <property type="entry name" value="Ribsml_uS5_D2-typ_fold_subgr"/>
</dbReference>
<dbReference type="SUPFAM" id="SSF54211">
    <property type="entry name" value="Ribosomal protein S5 domain 2-like"/>
    <property type="match status" value="1"/>
</dbReference>
<evidence type="ECO:0000256" key="9">
    <source>
        <dbReference type="ARBA" id="ARBA00022955"/>
    </source>
</evidence>
<comment type="pathway">
    <text evidence="1">Isoprenoid biosynthesis; isopentenyl diphosphate biosynthesis via mevalonate pathway; isopentenyl diphosphate from (R)-mevalonate: step 2/3.</text>
</comment>
<evidence type="ECO:0000256" key="4">
    <source>
        <dbReference type="ARBA" id="ARBA00022516"/>
    </source>
</evidence>
<dbReference type="PANTHER" id="PTHR31814:SF2">
    <property type="entry name" value="PHOSPHOMEVALONATE KINASE"/>
    <property type="match status" value="1"/>
</dbReference>
<keyword evidence="10" id="KW-0443">Lipid metabolism</keyword>
<dbReference type="AlphaFoldDB" id="A0AAV7ZD80"/>
<dbReference type="InterPro" id="IPR035102">
    <property type="entry name" value="Phosphomevalonate_kinase"/>
</dbReference>
<evidence type="ECO:0000256" key="1">
    <source>
        <dbReference type="ARBA" id="ARBA00005017"/>
    </source>
</evidence>
<dbReference type="PANTHER" id="PTHR31814">
    <property type="match status" value="1"/>
</dbReference>
<dbReference type="GO" id="GO:0010142">
    <property type="term" value="P:farnesyl diphosphate biosynthetic process, mevalonate pathway"/>
    <property type="evidence" value="ECO:0007669"/>
    <property type="project" value="TreeGrafter"/>
</dbReference>
<evidence type="ECO:0000256" key="10">
    <source>
        <dbReference type="ARBA" id="ARBA00023098"/>
    </source>
</evidence>
<keyword evidence="5" id="KW-0808">Transferase</keyword>
<comment type="similarity">
    <text evidence="2">Belongs to the GHMP kinase family. Mevalonate kinase subfamily.</text>
</comment>
<dbReference type="GO" id="GO:0004631">
    <property type="term" value="F:phosphomevalonate kinase activity"/>
    <property type="evidence" value="ECO:0007669"/>
    <property type="project" value="UniProtKB-EC"/>
</dbReference>
<organism evidence="13 14">
    <name type="scientific">Anaeramoeba flamelloides</name>
    <dbReference type="NCBI Taxonomy" id="1746091"/>
    <lineage>
        <taxon>Eukaryota</taxon>
        <taxon>Metamonada</taxon>
        <taxon>Anaeramoebidae</taxon>
        <taxon>Anaeramoeba</taxon>
    </lineage>
</organism>
<dbReference type="Proteomes" id="UP001146793">
    <property type="component" value="Unassembled WGS sequence"/>
</dbReference>
<dbReference type="EC" id="2.7.4.2" evidence="3"/>
<dbReference type="InterPro" id="IPR036554">
    <property type="entry name" value="GHMP_kinase_C_sf"/>
</dbReference>
<dbReference type="InterPro" id="IPR020568">
    <property type="entry name" value="Ribosomal_Su5_D2-typ_SF"/>
</dbReference>
<evidence type="ECO:0000256" key="5">
    <source>
        <dbReference type="ARBA" id="ARBA00022679"/>
    </source>
</evidence>
<evidence type="ECO:0000256" key="12">
    <source>
        <dbReference type="SAM" id="MobiDB-lite"/>
    </source>
</evidence>
<sequence>MISCPGKVLITGAYLILESSYRGLVLSLDSRIGVTIECRDLEKEENQQNNNTDSCKISVDSPILNFLQNYEYDLSSRKLVVPSNAVPNSFVEKTLEYTIGIVAELYGITSLKNQMINIKITTDKAFYFSTSKEEKITKTGLGSSAAMTTALCGALLWKFSNLHKPKTSNQEDLQEKEKEKEKNTEKEKEKIVELESSEIENVFMKFGEKKQRYQDIVFRLSLFAHCLAQGKIGSGFDISSAVYGSHCFQRKTQTILEKLLDLYQSSEETEKSKKHFYKEILNQLLFNPCLAENTKSMKSSQNLEDTHFDMPNELELIMANDGMFTKTTGMVRSVLKWKKTDPVSSLKLWNQLGELNEEFFLKMKNFQISGLSEIKSLFSKIRKLLKQMGENSKAEIEPDSRTIFLDKLNKMPQIVAAGVSGAGGYDSIFLIYMKSEKNTKAINQVLQDNEFKLLPVNYENRGILLHPLKK</sequence>
<feature type="compositionally biased region" description="Basic and acidic residues" evidence="12">
    <location>
        <begin position="173"/>
        <end position="187"/>
    </location>
</feature>
<keyword evidence="8" id="KW-0067">ATP-binding</keyword>
<dbReference type="GO" id="GO:0006694">
    <property type="term" value="P:steroid biosynthetic process"/>
    <property type="evidence" value="ECO:0007669"/>
    <property type="project" value="UniProtKB-KW"/>
</dbReference>
<dbReference type="Gene3D" id="3.30.230.10">
    <property type="match status" value="1"/>
</dbReference>
<gene>
    <name evidence="13" type="ORF">M0812_14708</name>
</gene>
<evidence type="ECO:0000256" key="7">
    <source>
        <dbReference type="ARBA" id="ARBA00022777"/>
    </source>
</evidence>
<keyword evidence="9" id="KW-0752">Steroid biosynthesis</keyword>
<evidence type="ECO:0000256" key="6">
    <source>
        <dbReference type="ARBA" id="ARBA00022741"/>
    </source>
</evidence>
<dbReference type="Gene3D" id="3.30.70.890">
    <property type="entry name" value="GHMP kinase, C-terminal domain"/>
    <property type="match status" value="1"/>
</dbReference>
<dbReference type="GO" id="GO:0005777">
    <property type="term" value="C:peroxisome"/>
    <property type="evidence" value="ECO:0007669"/>
    <property type="project" value="TreeGrafter"/>
</dbReference>
<keyword evidence="4" id="KW-0444">Lipid biosynthesis</keyword>
<dbReference type="InterPro" id="IPR016005">
    <property type="entry name" value="Erg8"/>
</dbReference>
<name>A0AAV7ZD80_9EUKA</name>
<comment type="caution">
    <text evidence="13">The sequence shown here is derived from an EMBL/GenBank/DDBJ whole genome shotgun (WGS) entry which is preliminary data.</text>
</comment>
<dbReference type="GO" id="GO:0005524">
    <property type="term" value="F:ATP binding"/>
    <property type="evidence" value="ECO:0007669"/>
    <property type="project" value="UniProtKB-KW"/>
</dbReference>
<dbReference type="GO" id="GO:0019287">
    <property type="term" value="P:isopentenyl diphosphate biosynthetic process, mevalonate pathway"/>
    <property type="evidence" value="ECO:0007669"/>
    <property type="project" value="TreeGrafter"/>
</dbReference>
<reference evidence="13" key="1">
    <citation type="submission" date="2022-08" db="EMBL/GenBank/DDBJ databases">
        <title>Novel sulphate-reducing endosymbionts in the free-living metamonad Anaeramoeba.</title>
        <authorList>
            <person name="Jerlstrom-Hultqvist J."/>
            <person name="Cepicka I."/>
            <person name="Gallot-Lavallee L."/>
            <person name="Salas-Leiva D."/>
            <person name="Curtis B.A."/>
            <person name="Zahonova K."/>
            <person name="Pipaliya S."/>
            <person name="Dacks J."/>
            <person name="Roger A.J."/>
        </authorList>
    </citation>
    <scope>NUCLEOTIDE SEQUENCE</scope>
    <source>
        <strain evidence="13">Busselton2</strain>
    </source>
</reference>
<dbReference type="PIRSF" id="PIRSF017288">
    <property type="entry name" value="PMK_GHMP_euk"/>
    <property type="match status" value="1"/>
</dbReference>
<accession>A0AAV7ZD80</accession>
<evidence type="ECO:0000256" key="11">
    <source>
        <dbReference type="ARBA" id="ARBA00023221"/>
    </source>
</evidence>
<evidence type="ECO:0000256" key="2">
    <source>
        <dbReference type="ARBA" id="ARBA00006495"/>
    </source>
</evidence>
<evidence type="ECO:0000256" key="3">
    <source>
        <dbReference type="ARBA" id="ARBA00012958"/>
    </source>
</evidence>
<keyword evidence="6" id="KW-0547">Nucleotide-binding</keyword>
<evidence type="ECO:0000256" key="8">
    <source>
        <dbReference type="ARBA" id="ARBA00022840"/>
    </source>
</evidence>
<protein>
    <recommendedName>
        <fullName evidence="3">phosphomevalonate kinase</fullName>
        <ecNumber evidence="3">2.7.4.2</ecNumber>
    </recommendedName>
</protein>
<evidence type="ECO:0000313" key="13">
    <source>
        <dbReference type="EMBL" id="KAJ3438697.1"/>
    </source>
</evidence>
<evidence type="ECO:0000313" key="14">
    <source>
        <dbReference type="Proteomes" id="UP001146793"/>
    </source>
</evidence>
<keyword evidence="7 13" id="KW-0418">Kinase</keyword>
<feature type="region of interest" description="Disordered" evidence="12">
    <location>
        <begin position="167"/>
        <end position="187"/>
    </location>
</feature>
<dbReference type="EMBL" id="JANTQA010000032">
    <property type="protein sequence ID" value="KAJ3438697.1"/>
    <property type="molecule type" value="Genomic_DNA"/>
</dbReference>
<keyword evidence="11" id="KW-0753">Steroid metabolism</keyword>